<dbReference type="NCBIfam" id="TIGR04057">
    <property type="entry name" value="SusC_RagA_signa"/>
    <property type="match status" value="1"/>
</dbReference>
<accession>A0A1V9FZE9</accession>
<dbReference type="SUPFAM" id="SSF56935">
    <property type="entry name" value="Porins"/>
    <property type="match status" value="1"/>
</dbReference>
<comment type="similarity">
    <text evidence="7">Belongs to the TonB-dependent receptor family.</text>
</comment>
<feature type="compositionally biased region" description="Low complexity" evidence="8">
    <location>
        <begin position="693"/>
        <end position="706"/>
    </location>
</feature>
<dbReference type="InterPro" id="IPR039426">
    <property type="entry name" value="TonB-dep_rcpt-like"/>
</dbReference>
<evidence type="ECO:0000256" key="3">
    <source>
        <dbReference type="ARBA" id="ARBA00022452"/>
    </source>
</evidence>
<dbReference type="InterPro" id="IPR037066">
    <property type="entry name" value="Plug_dom_sf"/>
</dbReference>
<dbReference type="GO" id="GO:0009279">
    <property type="term" value="C:cell outer membrane"/>
    <property type="evidence" value="ECO:0007669"/>
    <property type="project" value="UniProtKB-SubCell"/>
</dbReference>
<feature type="region of interest" description="Disordered" evidence="8">
    <location>
        <begin position="686"/>
        <end position="706"/>
    </location>
</feature>
<evidence type="ECO:0000313" key="12">
    <source>
        <dbReference type="Proteomes" id="UP000192796"/>
    </source>
</evidence>
<evidence type="ECO:0000256" key="5">
    <source>
        <dbReference type="ARBA" id="ARBA00023136"/>
    </source>
</evidence>
<evidence type="ECO:0000256" key="1">
    <source>
        <dbReference type="ARBA" id="ARBA00004571"/>
    </source>
</evidence>
<keyword evidence="5 7" id="KW-0472">Membrane</keyword>
<keyword evidence="2 7" id="KW-0813">Transport</keyword>
<dbReference type="RefSeq" id="WP_081147401.1">
    <property type="nucleotide sequence ID" value="NZ_LVYD01000044.1"/>
</dbReference>
<gene>
    <name evidence="11" type="ORF">A3860_22640</name>
</gene>
<dbReference type="SUPFAM" id="SSF49464">
    <property type="entry name" value="Carboxypeptidase regulatory domain-like"/>
    <property type="match status" value="1"/>
</dbReference>
<dbReference type="Gene3D" id="2.60.40.1120">
    <property type="entry name" value="Carboxypeptidase-like, regulatory domain"/>
    <property type="match status" value="1"/>
</dbReference>
<dbReference type="Gene3D" id="2.40.170.20">
    <property type="entry name" value="TonB-dependent receptor, beta-barrel domain"/>
    <property type="match status" value="1"/>
</dbReference>
<organism evidence="11 12">
    <name type="scientific">Niastella vici</name>
    <dbReference type="NCBI Taxonomy" id="1703345"/>
    <lineage>
        <taxon>Bacteria</taxon>
        <taxon>Pseudomonadati</taxon>
        <taxon>Bacteroidota</taxon>
        <taxon>Chitinophagia</taxon>
        <taxon>Chitinophagales</taxon>
        <taxon>Chitinophagaceae</taxon>
        <taxon>Niastella</taxon>
    </lineage>
</organism>
<evidence type="ECO:0000256" key="2">
    <source>
        <dbReference type="ARBA" id="ARBA00022448"/>
    </source>
</evidence>
<dbReference type="InterPro" id="IPR023997">
    <property type="entry name" value="TonB-dep_OMP_SusC/RagA_CS"/>
</dbReference>
<dbReference type="InterPro" id="IPR036942">
    <property type="entry name" value="Beta-barrel_TonB_sf"/>
</dbReference>
<evidence type="ECO:0000256" key="8">
    <source>
        <dbReference type="SAM" id="MobiDB-lite"/>
    </source>
</evidence>
<dbReference type="InterPro" id="IPR012910">
    <property type="entry name" value="Plug_dom"/>
</dbReference>
<evidence type="ECO:0000256" key="9">
    <source>
        <dbReference type="SAM" id="Phobius"/>
    </source>
</evidence>
<evidence type="ECO:0000256" key="6">
    <source>
        <dbReference type="ARBA" id="ARBA00023237"/>
    </source>
</evidence>
<protein>
    <recommendedName>
        <fullName evidence="10">TonB-dependent receptor plug domain-containing protein</fullName>
    </recommendedName>
</protein>
<dbReference type="InterPro" id="IPR008969">
    <property type="entry name" value="CarboxyPept-like_regulatory"/>
</dbReference>
<keyword evidence="9" id="KW-1133">Transmembrane helix</keyword>
<dbReference type="Proteomes" id="UP000192796">
    <property type="component" value="Unassembled WGS sequence"/>
</dbReference>
<comment type="subcellular location">
    <subcellularLocation>
        <location evidence="1 7">Cell outer membrane</location>
        <topology evidence="1 7">Multi-pass membrane protein</topology>
    </subcellularLocation>
</comment>
<evidence type="ECO:0000313" key="11">
    <source>
        <dbReference type="EMBL" id="OQP63741.1"/>
    </source>
</evidence>
<dbReference type="InterPro" id="IPR023996">
    <property type="entry name" value="TonB-dep_OMP_SusC/RagA"/>
</dbReference>
<evidence type="ECO:0000259" key="10">
    <source>
        <dbReference type="Pfam" id="PF07715"/>
    </source>
</evidence>
<dbReference type="NCBIfam" id="TIGR04056">
    <property type="entry name" value="OMP_RagA_SusC"/>
    <property type="match status" value="1"/>
</dbReference>
<dbReference type="Gene3D" id="2.170.130.10">
    <property type="entry name" value="TonB-dependent receptor, plug domain"/>
    <property type="match status" value="1"/>
</dbReference>
<name>A0A1V9FZE9_9BACT</name>
<dbReference type="EMBL" id="LVYD01000044">
    <property type="protein sequence ID" value="OQP63741.1"/>
    <property type="molecule type" value="Genomic_DNA"/>
</dbReference>
<proteinExistence type="inferred from homology"/>
<keyword evidence="3 7" id="KW-1134">Transmembrane beta strand</keyword>
<feature type="transmembrane region" description="Helical" evidence="9">
    <location>
        <begin position="37"/>
        <end position="57"/>
    </location>
</feature>
<reference evidence="11 12" key="1">
    <citation type="submission" date="2016-03" db="EMBL/GenBank/DDBJ databases">
        <title>Niastella vici sp. nov., isolated from farmland soil.</title>
        <authorList>
            <person name="Chen L."/>
            <person name="Wang D."/>
            <person name="Yang S."/>
            <person name="Wang G."/>
        </authorList>
    </citation>
    <scope>NUCLEOTIDE SEQUENCE [LARGE SCALE GENOMIC DNA]</scope>
    <source>
        <strain evidence="11 12">DJ57</strain>
    </source>
</reference>
<dbReference type="PROSITE" id="PS52016">
    <property type="entry name" value="TONB_DEPENDENT_REC_3"/>
    <property type="match status" value="1"/>
</dbReference>
<comment type="caution">
    <text evidence="11">The sequence shown here is derived from an EMBL/GenBank/DDBJ whole genome shotgun (WGS) entry which is preliminary data.</text>
</comment>
<dbReference type="OrthoDB" id="9768177at2"/>
<dbReference type="STRING" id="1703345.A3860_22640"/>
<sequence>MKFTIYCAPWQLNPVPCSNEPGSGATRPTNRWLPAKMLLIMKITAFLLLVACLHVSASGLAQKITIVKKNATLEQIFELIQQQGGYDFLFSSQVLAKAHRVNIEARNATVKEVLDVCFKDQPLIYILHEKTIIVKEKEKKEEKTTALAVTIGTAPEPTAAATGSGNLRAAYAPTAQPVSGTVKDEKDQPVEGAAVSIKKLNIGTVTDHKGKFQFTVPNGTWELEISSVGFQPVTTTITVGESAIPAMNITMKLAATGLTDVVVVGYGTQRKRDVTGTISRVKGEDFQNLPVTNAAQALQGRASGVDIVSGDGAPNSTPAIRIRGTGTLNSADPLVVIDGVPAGSLTDVNPNDIASIEVLKDASSSAIYGTRAANGVILVTTKKGNYEEKLKANINAYTGQSKVLKKLDLLTAPDLVTLKKEEFNNDGSPVPAIWNDPYYAVQRTNWQDALFGTGKVNNVDASLRGGNKNSNFSLSGNYYDNKGMIQNSFFRRYSARFNSEHKLGGRIKVGENFLYSSTNDAGPNTRSSQDGLVWSALRFNPAIPVKKDDGTWGSSKADNELGDINNPVFTAANIDQSNRNSRILANAYAEIEILKGLKFRANYGFDQTLNYYYNFSIATPDQTRVNSLAILTQTSQKRTSLLEEYYLTWDAKLGANHTLNVTGGYSAQNLKSNWFTAERRGYDDASSDQRVLNSGSSGNQFSSGNNNPDEGLVSYFARANYGFKGKYLLTATMRADGSSKFPTGQQWGYFPAFSAGWRISDENFFKNNISFINSLKVTGGWGQLGNQNVPAYQYLGIITRGGSGSIYAFGTGTNVVDGAFITSLANPGITWERAEMTNISLEFSALSNKLTGTVTWFNKNTKDMLIPYPLVETYGAGNGYIPGGVVIVPNQNIGTLNNRGVEVELGYQDKVGELGYSVNVNAAFIKNKVTKLYGNNKDYIGAAFYGRESLETSRTYEGQPLASFYGFKTGGLYQNQGDIDKDPNITNDPNKANIKPGDVKFIDQNGDGVIDDKDRVNLGDPNPRATYGINGSAWYKGFDCSFSFSGVMGVKLYNADRMAGLDATQVFNLYHEALGRWHGEGTSNSIPRVSRTNANLNYRSSDLWIEKGNYLALKNISLGYTFRKLKIADALLPDTRVYVSCYNVFILTPYSGYTPELGYTDGNRQRGVDVAQYPPSRTLMIGASFNF</sequence>
<evidence type="ECO:0000256" key="4">
    <source>
        <dbReference type="ARBA" id="ARBA00022692"/>
    </source>
</evidence>
<dbReference type="Pfam" id="PF07715">
    <property type="entry name" value="Plug"/>
    <property type="match status" value="1"/>
</dbReference>
<dbReference type="Pfam" id="PF13715">
    <property type="entry name" value="CarbopepD_reg_2"/>
    <property type="match status" value="1"/>
</dbReference>
<keyword evidence="6 7" id="KW-0998">Cell outer membrane</keyword>
<keyword evidence="12" id="KW-1185">Reference proteome</keyword>
<dbReference type="AlphaFoldDB" id="A0A1V9FZE9"/>
<feature type="domain" description="TonB-dependent receptor plug" evidence="10">
    <location>
        <begin position="271"/>
        <end position="376"/>
    </location>
</feature>
<keyword evidence="4 7" id="KW-0812">Transmembrane</keyword>
<evidence type="ECO:0000256" key="7">
    <source>
        <dbReference type="PROSITE-ProRule" id="PRU01360"/>
    </source>
</evidence>